<dbReference type="Gene3D" id="3.50.30.30">
    <property type="match status" value="2"/>
</dbReference>
<dbReference type="InterPro" id="IPR000209">
    <property type="entry name" value="Peptidase_S8/S53_dom"/>
</dbReference>
<evidence type="ECO:0000259" key="4">
    <source>
        <dbReference type="Pfam" id="PF00082"/>
    </source>
</evidence>
<dbReference type="PANTHER" id="PTHR10795">
    <property type="entry name" value="PROPROTEIN CONVERTASE SUBTILISIN/KEXIN"/>
    <property type="match status" value="1"/>
</dbReference>
<organism evidence="5 6">
    <name type="scientific">Rehmannia glutinosa</name>
    <name type="common">Chinese foxglove</name>
    <dbReference type="NCBI Taxonomy" id="99300"/>
    <lineage>
        <taxon>Eukaryota</taxon>
        <taxon>Viridiplantae</taxon>
        <taxon>Streptophyta</taxon>
        <taxon>Embryophyta</taxon>
        <taxon>Tracheophyta</taxon>
        <taxon>Spermatophyta</taxon>
        <taxon>Magnoliopsida</taxon>
        <taxon>eudicotyledons</taxon>
        <taxon>Gunneridae</taxon>
        <taxon>Pentapetalae</taxon>
        <taxon>asterids</taxon>
        <taxon>lamiids</taxon>
        <taxon>Lamiales</taxon>
        <taxon>Orobanchaceae</taxon>
        <taxon>Rehmannieae</taxon>
        <taxon>Rehmannia</taxon>
    </lineage>
</organism>
<comment type="similarity">
    <text evidence="1 3">Belongs to the peptidase S8 family.</text>
</comment>
<dbReference type="Pfam" id="PF00082">
    <property type="entry name" value="Peptidase_S8"/>
    <property type="match status" value="2"/>
</dbReference>
<keyword evidence="6" id="KW-1185">Reference proteome</keyword>
<evidence type="ECO:0000256" key="3">
    <source>
        <dbReference type="PROSITE-ProRule" id="PRU01240"/>
    </source>
</evidence>
<dbReference type="PROSITE" id="PS51892">
    <property type="entry name" value="SUBTILASE"/>
    <property type="match status" value="2"/>
</dbReference>
<protein>
    <recommendedName>
        <fullName evidence="4">Peptidase S8/S53 domain-containing protein</fullName>
    </recommendedName>
</protein>
<dbReference type="EMBL" id="JABTTQ020003506">
    <property type="protein sequence ID" value="KAK6115939.1"/>
    <property type="molecule type" value="Genomic_DNA"/>
</dbReference>
<name>A0ABR0U0C2_REHGL</name>
<dbReference type="InterPro" id="IPR045051">
    <property type="entry name" value="SBT"/>
</dbReference>
<dbReference type="SUPFAM" id="SSF52743">
    <property type="entry name" value="Subtilisin-like"/>
    <property type="match status" value="2"/>
</dbReference>
<evidence type="ECO:0000256" key="1">
    <source>
        <dbReference type="ARBA" id="ARBA00011073"/>
    </source>
</evidence>
<dbReference type="Gene3D" id="3.40.50.200">
    <property type="entry name" value="Peptidase S8/S53 domain"/>
    <property type="match status" value="3"/>
</dbReference>
<feature type="domain" description="Peptidase S8/S53" evidence="4">
    <location>
        <begin position="2"/>
        <end position="121"/>
    </location>
</feature>
<evidence type="ECO:0000313" key="6">
    <source>
        <dbReference type="Proteomes" id="UP001318860"/>
    </source>
</evidence>
<keyword evidence="2" id="KW-0732">Signal</keyword>
<accession>A0ABR0U0C2</accession>
<dbReference type="Proteomes" id="UP001318860">
    <property type="component" value="Unassembled WGS sequence"/>
</dbReference>
<gene>
    <name evidence="5" type="ORF">DH2020_008208</name>
</gene>
<dbReference type="InterPro" id="IPR036852">
    <property type="entry name" value="Peptidase_S8/S53_dom_sf"/>
</dbReference>
<reference evidence="5 6" key="1">
    <citation type="journal article" date="2021" name="Comput. Struct. Biotechnol. J.">
        <title>De novo genome assembly of the potent medicinal plant Rehmannia glutinosa using nanopore technology.</title>
        <authorList>
            <person name="Ma L."/>
            <person name="Dong C."/>
            <person name="Song C."/>
            <person name="Wang X."/>
            <person name="Zheng X."/>
            <person name="Niu Y."/>
            <person name="Chen S."/>
            <person name="Feng W."/>
        </authorList>
    </citation>
    <scope>NUCLEOTIDE SEQUENCE [LARGE SCALE GENOMIC DNA]</scope>
    <source>
        <strain evidence="5">DH-2019</strain>
    </source>
</reference>
<comment type="caution">
    <text evidence="3">Lacks conserved residue(s) required for the propagation of feature annotation.</text>
</comment>
<evidence type="ECO:0000313" key="5">
    <source>
        <dbReference type="EMBL" id="KAK6115939.1"/>
    </source>
</evidence>
<evidence type="ECO:0000256" key="2">
    <source>
        <dbReference type="ARBA" id="ARBA00022729"/>
    </source>
</evidence>
<comment type="caution">
    <text evidence="5">The sequence shown here is derived from an EMBL/GenBank/DDBJ whole genome shotgun (WGS) entry which is preliminary data.</text>
</comment>
<feature type="domain" description="Peptidase S8/S53" evidence="4">
    <location>
        <begin position="229"/>
        <end position="431"/>
    </location>
</feature>
<proteinExistence type="inferred from homology"/>
<sequence>MEKGVLVSSSVGNDHGIGTLHNGSPWVLTVAAGSIDRYFAGILNLGNGFNKTGTLVLASWVPISKTASIGTNIDLRSDFSTVSGMSMACPHASGIVALLKGAHPEWSPAAIRSAMMTTANLLDNTGNQIRDPVFKYEVATPLAMGVGHVDPNRALHPGLVYDVSPQDYVNLVCSMNLTRAQIRTIIRSVHYNCSSPSSDLNYPSFMLGIRNIILQLSLLCAWKFRRDCGVLDSGVWPESHNFKDDGMTDVPAKWNGVCKFGQDVHNSSFCNKKLFGVRFFNQRLLASAATPDSSENLHSGRDYDGHGTHTSSTVVENYVEGATSFGYASSTTRGVAPRARVDMYKVSWYGGTVVSDIIAGMHQAIADGVDMISISLGWGNVALYEDPIAIDSFGAMEKGVLVSSSAGNDRGIGTLHNGSPWVLTVAAGSIDRYFAGILNLGNGFNKTG</sequence>